<gene>
    <name evidence="1" type="ORF">FAGAP_9526</name>
</gene>
<comment type="caution">
    <text evidence="1">The sequence shown here is derived from an EMBL/GenBank/DDBJ whole genome shotgun (WGS) entry which is preliminary data.</text>
</comment>
<organism evidence="1 2">
    <name type="scientific">Fusarium agapanthi</name>
    <dbReference type="NCBI Taxonomy" id="1803897"/>
    <lineage>
        <taxon>Eukaryota</taxon>
        <taxon>Fungi</taxon>
        <taxon>Dikarya</taxon>
        <taxon>Ascomycota</taxon>
        <taxon>Pezizomycotina</taxon>
        <taxon>Sordariomycetes</taxon>
        <taxon>Hypocreomycetidae</taxon>
        <taxon>Hypocreales</taxon>
        <taxon>Nectriaceae</taxon>
        <taxon>Fusarium</taxon>
        <taxon>Fusarium fujikuroi species complex</taxon>
    </lineage>
</organism>
<dbReference type="Proteomes" id="UP000737391">
    <property type="component" value="Unassembled WGS sequence"/>
</dbReference>
<proteinExistence type="predicted"/>
<keyword evidence="2" id="KW-1185">Reference proteome</keyword>
<evidence type="ECO:0000313" key="2">
    <source>
        <dbReference type="Proteomes" id="UP000737391"/>
    </source>
</evidence>
<dbReference type="AlphaFoldDB" id="A0A9P5E911"/>
<accession>A0A9P5E911</accession>
<dbReference type="OrthoDB" id="10627248at2759"/>
<evidence type="ECO:0000313" key="1">
    <source>
        <dbReference type="EMBL" id="KAF4494344.1"/>
    </source>
</evidence>
<reference evidence="1" key="1">
    <citation type="submission" date="2020-01" db="EMBL/GenBank/DDBJ databases">
        <title>Identification and distribution of gene clusters putatively required for synthesis of sphingolipid metabolism inhibitors in phylogenetically diverse species of the filamentous fungus Fusarium.</title>
        <authorList>
            <person name="Kim H.-S."/>
            <person name="Busman M."/>
            <person name="Brown D.W."/>
            <person name="Divon H."/>
            <person name="Uhlig S."/>
            <person name="Proctor R.H."/>
        </authorList>
    </citation>
    <scope>NUCLEOTIDE SEQUENCE</scope>
    <source>
        <strain evidence="1">NRRL 31653</strain>
    </source>
</reference>
<protein>
    <submittedName>
        <fullName evidence="1">Uncharacterized protein</fullName>
    </submittedName>
</protein>
<name>A0A9P5E911_9HYPO</name>
<sequence>MSKTGRLARGAYLAKDDAVHDEQTFPGPLVLPGDHIAENPREKGQLMDVSLGKMFIALEATMPWGDSWNSDMELQYLSWLPASLYPSQLQRLSRSLRNPTRPRKRTPWKRERLSSCPQRQVIERCLPITTMSHTLNLSPLILPPDETSTILSSTGKAFAENQEVLAHTEARSLIAVYFPHQSGTYCESAAVNWHLRHGADPDETLTEAVMMTMPEAPLALAFRRNHELLENVISCRSILGTHPESGHSIEAEGQHTLSQIECARLADILYPHFIAADALWDIDEEEKRVTGLVDKDLPREAHEKYAWLTKSKEIITGNLPNLKGENVIKTNLNDIVSLYTGNSFGLKIGNRNVHTLFAQPKPRPRLPYKGGMQHDTSRPRWLKDISAVLDMCEDPDMFRTHIASYLSPLTFHHLQLLLAFLTAAEETTDGFRSRFAFVPLHFGGPGILSMEKGQGRLIGPRADVMTYPSNDKRRMRKDYIVYRAYHCISFAIDAYGGIDGPNRNAYVKKLHTNDDHLAC</sequence>
<dbReference type="EMBL" id="LUFC02000780">
    <property type="protein sequence ID" value="KAF4494344.1"/>
    <property type="molecule type" value="Genomic_DNA"/>
</dbReference>